<dbReference type="PANTHER" id="PTHR10366">
    <property type="entry name" value="NAD DEPENDENT EPIMERASE/DEHYDRATASE"/>
    <property type="match status" value="1"/>
</dbReference>
<dbReference type="InterPro" id="IPR001509">
    <property type="entry name" value="Epimerase_deHydtase"/>
</dbReference>
<protein>
    <recommendedName>
        <fullName evidence="2">NAD-dependent epimerase/dehydratase domain-containing protein</fullName>
    </recommendedName>
</protein>
<accession>A0A9D4U5X3</accession>
<dbReference type="PANTHER" id="PTHR10366:SF369">
    <property type="entry name" value="CINNAMOYL-COA REDUCTASE-LIKE PROTEIN"/>
    <property type="match status" value="1"/>
</dbReference>
<dbReference type="OrthoDB" id="2735536at2759"/>
<evidence type="ECO:0000259" key="2">
    <source>
        <dbReference type="Pfam" id="PF01370"/>
    </source>
</evidence>
<dbReference type="Proteomes" id="UP000886520">
    <property type="component" value="Chromosome 22"/>
</dbReference>
<keyword evidence="4" id="KW-1185">Reference proteome</keyword>
<dbReference type="CDD" id="cd08958">
    <property type="entry name" value="FR_SDR_e"/>
    <property type="match status" value="1"/>
</dbReference>
<gene>
    <name evidence="3" type="ORF">GOP47_0022622</name>
</gene>
<proteinExistence type="predicted"/>
<feature type="domain" description="NAD-dependent epimerase/dehydratase" evidence="2">
    <location>
        <begin position="11"/>
        <end position="249"/>
    </location>
</feature>
<organism evidence="3 4">
    <name type="scientific">Adiantum capillus-veneris</name>
    <name type="common">Maidenhair fern</name>
    <dbReference type="NCBI Taxonomy" id="13818"/>
    <lineage>
        <taxon>Eukaryota</taxon>
        <taxon>Viridiplantae</taxon>
        <taxon>Streptophyta</taxon>
        <taxon>Embryophyta</taxon>
        <taxon>Tracheophyta</taxon>
        <taxon>Polypodiopsida</taxon>
        <taxon>Polypodiidae</taxon>
        <taxon>Polypodiales</taxon>
        <taxon>Pteridineae</taxon>
        <taxon>Pteridaceae</taxon>
        <taxon>Vittarioideae</taxon>
        <taxon>Adiantum</taxon>
    </lineage>
</organism>
<evidence type="ECO:0000313" key="3">
    <source>
        <dbReference type="EMBL" id="KAI5062083.1"/>
    </source>
</evidence>
<dbReference type="SUPFAM" id="SSF51735">
    <property type="entry name" value="NAD(P)-binding Rossmann-fold domains"/>
    <property type="match status" value="1"/>
</dbReference>
<reference evidence="3" key="1">
    <citation type="submission" date="2021-01" db="EMBL/GenBank/DDBJ databases">
        <title>Adiantum capillus-veneris genome.</title>
        <authorList>
            <person name="Fang Y."/>
            <person name="Liao Q."/>
        </authorList>
    </citation>
    <scope>NUCLEOTIDE SEQUENCE</scope>
    <source>
        <strain evidence="3">H3</strain>
        <tissue evidence="3">Leaf</tissue>
    </source>
</reference>
<dbReference type="InterPro" id="IPR050425">
    <property type="entry name" value="NAD(P)_dehydrat-like"/>
</dbReference>
<dbReference type="GO" id="GO:0016616">
    <property type="term" value="F:oxidoreductase activity, acting on the CH-OH group of donors, NAD or NADP as acceptor"/>
    <property type="evidence" value="ECO:0007669"/>
    <property type="project" value="TreeGrafter"/>
</dbReference>
<sequence>MESSAKGEQTVCVTGGSGFIGSWIVFFLLQRGYRVRATVQSKDDEQETGHLLKFEGAHERLELFQADLLDYQAIASAIGKSVGVFHVASPCFLHQPKDPQKELLEPAKEGTLNVLKASHKAGVKRVVLTSSVSAMYPNPRLPAGVIVDENSWTDIKFCEENEAWYPISKTLAEEVAWKFSRDTGLNVVAINPGCVLGKMLQPRLNASVAVLLNLLQGASDPQTFSWIGIVNVKDVAIAHILLFEKPNANGRHLCTIAITHFSDFADKVAQLYPRYNVCRFKEDTHPDLIRLVHPSKKLLGLGFAFTPEEEAIKDAVLSLQEKGHLEA</sequence>
<dbReference type="EMBL" id="JABFUD020000022">
    <property type="protein sequence ID" value="KAI5062083.1"/>
    <property type="molecule type" value="Genomic_DNA"/>
</dbReference>
<name>A0A9D4U5X3_ADICA</name>
<dbReference type="FunFam" id="3.40.50.720:FF:000219">
    <property type="entry name" value="Cinnamoyl-CoA reductase 1"/>
    <property type="match status" value="1"/>
</dbReference>
<dbReference type="Gene3D" id="3.40.50.720">
    <property type="entry name" value="NAD(P)-binding Rossmann-like Domain"/>
    <property type="match status" value="1"/>
</dbReference>
<keyword evidence="1" id="KW-0560">Oxidoreductase</keyword>
<dbReference type="Pfam" id="PF01370">
    <property type="entry name" value="Epimerase"/>
    <property type="match status" value="1"/>
</dbReference>
<dbReference type="InterPro" id="IPR036291">
    <property type="entry name" value="NAD(P)-bd_dom_sf"/>
</dbReference>
<evidence type="ECO:0000256" key="1">
    <source>
        <dbReference type="ARBA" id="ARBA00023002"/>
    </source>
</evidence>
<dbReference type="AlphaFoldDB" id="A0A9D4U5X3"/>
<evidence type="ECO:0000313" key="4">
    <source>
        <dbReference type="Proteomes" id="UP000886520"/>
    </source>
</evidence>
<comment type="caution">
    <text evidence="3">The sequence shown here is derived from an EMBL/GenBank/DDBJ whole genome shotgun (WGS) entry which is preliminary data.</text>
</comment>